<dbReference type="InterPro" id="IPR002696">
    <property type="entry name" value="Membr_insert_effic_factor_YidD"/>
</dbReference>
<evidence type="ECO:0000313" key="4">
    <source>
        <dbReference type="Proteomes" id="UP000621856"/>
    </source>
</evidence>
<gene>
    <name evidence="3" type="primary">yidD</name>
    <name evidence="3" type="ORF">FF098_011720</name>
    <name evidence="2" type="ORF">GCM10011355_23560</name>
</gene>
<sequence>MTDKPDTRIQRESPGIVSRVAIGLLRVYQVTLSPLFAVIGVQCRHAPTCSHYACEAYRRHGAWRGSWLTLSRLARCHPFGSHGFDPVPGHLGDHPLAPWRYGDWAWRERGARPDGTGSGQGGQPD</sequence>
<reference evidence="2" key="1">
    <citation type="journal article" date="2014" name="Int. J. Syst. Evol. Microbiol.">
        <title>Complete genome sequence of Corynebacterium casei LMG S-19264T (=DSM 44701T), isolated from a smear-ripened cheese.</title>
        <authorList>
            <consortium name="US DOE Joint Genome Institute (JGI-PGF)"/>
            <person name="Walter F."/>
            <person name="Albersmeier A."/>
            <person name="Kalinowski J."/>
            <person name="Ruckert C."/>
        </authorList>
    </citation>
    <scope>NUCLEOTIDE SEQUENCE</scope>
    <source>
        <strain evidence="2">CGMCC 1.14984</strain>
    </source>
</reference>
<dbReference type="Proteomes" id="UP000818603">
    <property type="component" value="Unassembled WGS sequence"/>
</dbReference>
<protein>
    <recommendedName>
        <fullName evidence="1">Putative membrane protein insertion efficiency factor</fullName>
    </recommendedName>
</protein>
<dbReference type="AlphaFoldDB" id="A0A8J3A2V2"/>
<keyword evidence="5" id="KW-1185">Reference proteome</keyword>
<reference evidence="3 5" key="2">
    <citation type="submission" date="2020-02" db="EMBL/GenBank/DDBJ databases">
        <title>Genome sequence of Parvularcula flava strain NH6-79.</title>
        <authorList>
            <person name="Abdul Karim M.H."/>
            <person name="Lam M.Q."/>
            <person name="Chen S.J."/>
            <person name="Yahya A."/>
            <person name="Shahir S."/>
            <person name="Shamsir M.S."/>
            <person name="Chong C.S."/>
        </authorList>
    </citation>
    <scope>NUCLEOTIDE SEQUENCE [LARGE SCALE GENOMIC DNA]</scope>
    <source>
        <strain evidence="3 5">NH6-79</strain>
    </source>
</reference>
<accession>A0A8J3A2V2</accession>
<evidence type="ECO:0000313" key="2">
    <source>
        <dbReference type="EMBL" id="GGH98892.1"/>
    </source>
</evidence>
<evidence type="ECO:0000313" key="3">
    <source>
        <dbReference type="EMBL" id="NHK28576.1"/>
    </source>
</evidence>
<name>A0A8J3A2V2_9PROT</name>
<evidence type="ECO:0000313" key="5">
    <source>
        <dbReference type="Proteomes" id="UP000818603"/>
    </source>
</evidence>
<comment type="subcellular location">
    <subcellularLocation>
        <location evidence="1">Cell membrane</location>
        <topology evidence="1">Peripheral membrane protein</topology>
        <orientation evidence="1">Cytoplasmic side</orientation>
    </subcellularLocation>
</comment>
<dbReference type="EMBL" id="BMGZ01000002">
    <property type="protein sequence ID" value="GGH98892.1"/>
    <property type="molecule type" value="Genomic_DNA"/>
</dbReference>
<dbReference type="PANTHER" id="PTHR33383">
    <property type="entry name" value="MEMBRANE PROTEIN INSERTION EFFICIENCY FACTOR-RELATED"/>
    <property type="match status" value="1"/>
</dbReference>
<dbReference type="NCBIfam" id="TIGR00278">
    <property type="entry name" value="membrane protein insertion efficiency factor YidD"/>
    <property type="match status" value="1"/>
</dbReference>
<evidence type="ECO:0000256" key="1">
    <source>
        <dbReference type="HAMAP-Rule" id="MF_00386"/>
    </source>
</evidence>
<dbReference type="GO" id="GO:0005886">
    <property type="term" value="C:plasma membrane"/>
    <property type="evidence" value="ECO:0007669"/>
    <property type="project" value="UniProtKB-SubCell"/>
</dbReference>
<dbReference type="RefSeq" id="WP_155140690.1">
    <property type="nucleotide sequence ID" value="NZ_BMGZ01000002.1"/>
</dbReference>
<comment type="similarity">
    <text evidence="1">Belongs to the UPF0161 family.</text>
</comment>
<reference evidence="2" key="3">
    <citation type="submission" date="2020-09" db="EMBL/GenBank/DDBJ databases">
        <authorList>
            <person name="Sun Q."/>
            <person name="Zhou Y."/>
        </authorList>
    </citation>
    <scope>NUCLEOTIDE SEQUENCE</scope>
    <source>
        <strain evidence="2">CGMCC 1.14984</strain>
    </source>
</reference>
<keyword evidence="1" id="KW-1003">Cell membrane</keyword>
<dbReference type="PANTHER" id="PTHR33383:SF1">
    <property type="entry name" value="MEMBRANE PROTEIN INSERTION EFFICIENCY FACTOR-RELATED"/>
    <property type="match status" value="1"/>
</dbReference>
<proteinExistence type="inferred from homology"/>
<comment type="caution">
    <text evidence="2">The sequence shown here is derived from an EMBL/GenBank/DDBJ whole genome shotgun (WGS) entry which is preliminary data.</text>
</comment>
<dbReference type="SMART" id="SM01234">
    <property type="entry name" value="Haemolytic"/>
    <property type="match status" value="1"/>
</dbReference>
<keyword evidence="1" id="KW-0472">Membrane</keyword>
<organism evidence="2 4">
    <name type="scientific">Aquisalinus luteolus</name>
    <dbReference type="NCBI Taxonomy" id="1566827"/>
    <lineage>
        <taxon>Bacteria</taxon>
        <taxon>Pseudomonadati</taxon>
        <taxon>Pseudomonadota</taxon>
        <taxon>Alphaproteobacteria</taxon>
        <taxon>Parvularculales</taxon>
        <taxon>Parvularculaceae</taxon>
        <taxon>Aquisalinus</taxon>
    </lineage>
</organism>
<dbReference type="Proteomes" id="UP000621856">
    <property type="component" value="Unassembled WGS sequence"/>
</dbReference>
<dbReference type="Pfam" id="PF01809">
    <property type="entry name" value="YidD"/>
    <property type="match status" value="1"/>
</dbReference>
<dbReference type="HAMAP" id="MF_00386">
    <property type="entry name" value="UPF0161_YidD"/>
    <property type="match status" value="1"/>
</dbReference>
<dbReference type="EMBL" id="VCJR02000002">
    <property type="protein sequence ID" value="NHK28576.1"/>
    <property type="molecule type" value="Genomic_DNA"/>
</dbReference>
<comment type="function">
    <text evidence="1">Could be involved in insertion of integral membrane proteins into the membrane.</text>
</comment>